<feature type="domain" description="PAS" evidence="2">
    <location>
        <begin position="258"/>
        <end position="329"/>
    </location>
</feature>
<dbReference type="EMBL" id="LHUR01000021">
    <property type="protein sequence ID" value="KOA20013.1"/>
    <property type="molecule type" value="Genomic_DNA"/>
</dbReference>
<dbReference type="SMART" id="SM00471">
    <property type="entry name" value="HDc"/>
    <property type="match status" value="1"/>
</dbReference>
<dbReference type="GO" id="GO:0071111">
    <property type="term" value="F:cyclic-guanylate-specific phosphodiesterase activity"/>
    <property type="evidence" value="ECO:0007669"/>
    <property type="project" value="UniProtKB-EC"/>
</dbReference>
<dbReference type="CDD" id="cd00077">
    <property type="entry name" value="HDc"/>
    <property type="match status" value="1"/>
</dbReference>
<dbReference type="GO" id="GO:0016020">
    <property type="term" value="C:membrane"/>
    <property type="evidence" value="ECO:0007669"/>
    <property type="project" value="InterPro"/>
</dbReference>
<dbReference type="RefSeq" id="WP_052221140.1">
    <property type="nucleotide sequence ID" value="NZ_LHUR01000021.1"/>
</dbReference>
<dbReference type="Gene3D" id="3.30.450.20">
    <property type="entry name" value="PAS domain"/>
    <property type="match status" value="3"/>
</dbReference>
<dbReference type="InterPro" id="IPR003660">
    <property type="entry name" value="HAMP_dom"/>
</dbReference>
<dbReference type="EC" id="3.1.4.52" evidence="7"/>
<evidence type="ECO:0000259" key="4">
    <source>
        <dbReference type="PROSITE" id="PS50885"/>
    </source>
</evidence>
<accession>A0A0L6ZB35</accession>
<feature type="coiled-coil region" evidence="1">
    <location>
        <begin position="376"/>
        <end position="403"/>
    </location>
</feature>
<dbReference type="InterPro" id="IPR003607">
    <property type="entry name" value="HD/PDEase_dom"/>
</dbReference>
<dbReference type="InterPro" id="IPR001610">
    <property type="entry name" value="PAC"/>
</dbReference>
<evidence type="ECO:0000313" key="7">
    <source>
        <dbReference type="EMBL" id="KOA20013.1"/>
    </source>
</evidence>
<evidence type="ECO:0000259" key="5">
    <source>
        <dbReference type="PROSITE" id="PS50887"/>
    </source>
</evidence>
<dbReference type="CDD" id="cd01949">
    <property type="entry name" value="GGDEF"/>
    <property type="match status" value="1"/>
</dbReference>
<dbReference type="PROSITE" id="PS50113">
    <property type="entry name" value="PAC"/>
    <property type="match status" value="1"/>
</dbReference>
<dbReference type="GO" id="GO:0006355">
    <property type="term" value="P:regulation of DNA-templated transcription"/>
    <property type="evidence" value="ECO:0007669"/>
    <property type="project" value="InterPro"/>
</dbReference>
<dbReference type="PANTHER" id="PTHR43155:SF2">
    <property type="entry name" value="CYCLIC DI-GMP PHOSPHODIESTERASE PA4108"/>
    <property type="match status" value="1"/>
</dbReference>
<dbReference type="InterPro" id="IPR035965">
    <property type="entry name" value="PAS-like_dom_sf"/>
</dbReference>
<dbReference type="PATRIC" id="fig|1121318.3.peg.1587"/>
<dbReference type="PROSITE" id="PS50887">
    <property type="entry name" value="GGDEF"/>
    <property type="match status" value="1"/>
</dbReference>
<keyword evidence="7" id="KW-0378">Hydrolase</keyword>
<feature type="domain" description="HAMP" evidence="4">
    <location>
        <begin position="74"/>
        <end position="121"/>
    </location>
</feature>
<dbReference type="InterPro" id="IPR013767">
    <property type="entry name" value="PAS_fold"/>
</dbReference>
<organism evidence="7 8">
    <name type="scientific">Clostridium homopropionicum DSM 5847</name>
    <dbReference type="NCBI Taxonomy" id="1121318"/>
    <lineage>
        <taxon>Bacteria</taxon>
        <taxon>Bacillati</taxon>
        <taxon>Bacillota</taxon>
        <taxon>Clostridia</taxon>
        <taxon>Eubacteriales</taxon>
        <taxon>Clostridiaceae</taxon>
        <taxon>Clostridium</taxon>
    </lineage>
</organism>
<dbReference type="Gene3D" id="3.30.70.270">
    <property type="match status" value="1"/>
</dbReference>
<dbReference type="SMART" id="SM00086">
    <property type="entry name" value="PAC"/>
    <property type="match status" value="3"/>
</dbReference>
<dbReference type="InterPro" id="IPR000160">
    <property type="entry name" value="GGDEF_dom"/>
</dbReference>
<dbReference type="NCBIfam" id="TIGR00229">
    <property type="entry name" value="sensory_box"/>
    <property type="match status" value="3"/>
</dbReference>
<dbReference type="CDD" id="cd00130">
    <property type="entry name" value="PAS"/>
    <property type="match status" value="3"/>
</dbReference>
<dbReference type="PROSITE" id="PS50112">
    <property type="entry name" value="PAS"/>
    <property type="match status" value="3"/>
</dbReference>
<evidence type="ECO:0000256" key="1">
    <source>
        <dbReference type="SAM" id="Coils"/>
    </source>
</evidence>
<dbReference type="Gene3D" id="1.10.3210.10">
    <property type="entry name" value="Hypothetical protein af1432"/>
    <property type="match status" value="1"/>
</dbReference>
<dbReference type="STRING" id="36844.SAMN04488501_11252"/>
<dbReference type="CDD" id="cd06225">
    <property type="entry name" value="HAMP"/>
    <property type="match status" value="1"/>
</dbReference>
<dbReference type="InterPro" id="IPR000700">
    <property type="entry name" value="PAS-assoc_C"/>
</dbReference>
<comment type="caution">
    <text evidence="7">The sequence shown here is derived from an EMBL/GenBank/DDBJ whole genome shotgun (WGS) entry which is preliminary data.</text>
</comment>
<dbReference type="InterPro" id="IPR043128">
    <property type="entry name" value="Rev_trsase/Diguanyl_cyclase"/>
</dbReference>
<dbReference type="PROSITE" id="PS50885">
    <property type="entry name" value="HAMP"/>
    <property type="match status" value="1"/>
</dbReference>
<sequence>MNNLSNSGDTIKVLQSLISDVEIPSNPPEEMMCIEGFERIYNSLLDIRKACMTIGNGELNYQIKSKGYLPGALKNLQASMQHLTWKTKAIASGDFTQKVDFLGEFSEAFNNMIEQLESSLNNYKAAQKELMEAKEHFEQIFKTSPDATLITRLKDGLIINVNHGFLDFLGYEQAEVIGEKIFDINFYEDKSDRHIVLNELSKNGYCENIEVIFRRKTGEKLTGLFSARIITLEDVPHIISVIRNITDRKNSEEKLKKSEEMYRVLAENITDVIWILDPETMNFIYVSPSVYNLRGYTAEEVMAEPMDAALTEEGAKYVREVTKKGLENYITGKEKPDKYYIDEIQQPCKDGSLIWTEVITTYYTNKETGKVQVRGVTRDITERKAAEKKIKESEEKYRLLFENAVEAIVVIQDYKIKIWNPMIENLSGYSKEELTSMIFLDFIHTDDRKIALDNHLKRLAGEELEGKYRFRLMRKDNNIRWIEMNLIKILWEGKAATLNFLTDITDRIKKEKEILFLSYHDQLTGLYNRRFYEEELIRIDTESNLPITVVMADVNGLKLTNDAFGHLLGDRLLTEFADIMKKTERPEDIIARIGGDEFILVLPKTDSKGAERIVKDITTLASEKKIENLILSISFGWDTKKHSWEDISKISTQAENYMYKHKLDESPKMKSETIKLITKTLYENNKIEEHHSENVGRLCERIAFAMGMNTSDASELKIAGQMHDIGKIGISNMILHKQEKLNDLEYLEVKKHPEVGYHILRAANEFSEIAEIVLAHHERIDGKGYPKGIKGEEISLKSRIISIADAYDGMTSFREYKACLSKDEAIRELKNNANRQFDADIAKIFVEKVLHEVW</sequence>
<protein>
    <submittedName>
        <fullName evidence="7">Cyclic di-GMP phosphodiesterase response regulator RpfG</fullName>
        <ecNumber evidence="7">3.1.4.52</ecNumber>
    </submittedName>
</protein>
<dbReference type="SUPFAM" id="SSF109604">
    <property type="entry name" value="HD-domain/PDEase-like"/>
    <property type="match status" value="1"/>
</dbReference>
<feature type="domain" description="PAC" evidence="3">
    <location>
        <begin position="340"/>
        <end position="392"/>
    </location>
</feature>
<dbReference type="SMART" id="SM00267">
    <property type="entry name" value="GGDEF"/>
    <property type="match status" value="1"/>
</dbReference>
<dbReference type="Pfam" id="PF00989">
    <property type="entry name" value="PAS"/>
    <property type="match status" value="1"/>
</dbReference>
<evidence type="ECO:0000259" key="2">
    <source>
        <dbReference type="PROSITE" id="PS50112"/>
    </source>
</evidence>
<dbReference type="InterPro" id="IPR000014">
    <property type="entry name" value="PAS"/>
</dbReference>
<dbReference type="GO" id="GO:0007165">
    <property type="term" value="P:signal transduction"/>
    <property type="evidence" value="ECO:0007669"/>
    <property type="project" value="InterPro"/>
</dbReference>
<dbReference type="Pfam" id="PF00990">
    <property type="entry name" value="GGDEF"/>
    <property type="match status" value="1"/>
</dbReference>
<keyword evidence="8" id="KW-1185">Reference proteome</keyword>
<reference evidence="8" key="1">
    <citation type="submission" date="2015-08" db="EMBL/GenBank/DDBJ databases">
        <title>Genome sequence of the strict anaerobe Clostridium homopropionicum LuHBu1 (DSM 5847T).</title>
        <authorList>
            <person name="Poehlein A."/>
            <person name="Beck M."/>
            <person name="Schiel-Bengelsdorf B."/>
            <person name="Bengelsdorf F.R."/>
            <person name="Daniel R."/>
            <person name="Duerre P."/>
        </authorList>
    </citation>
    <scope>NUCLEOTIDE SEQUENCE [LARGE SCALE GENOMIC DNA]</scope>
    <source>
        <strain evidence="8">DSM 5847</strain>
    </source>
</reference>
<dbReference type="InterPro" id="IPR029787">
    <property type="entry name" value="Nucleotide_cyclase"/>
</dbReference>
<dbReference type="AlphaFoldDB" id="A0A0L6ZB35"/>
<name>A0A0L6ZB35_9CLOT</name>
<dbReference type="Pfam" id="PF13487">
    <property type="entry name" value="HD_5"/>
    <property type="match status" value="1"/>
</dbReference>
<dbReference type="Proteomes" id="UP000037043">
    <property type="component" value="Unassembled WGS sequence"/>
</dbReference>
<feature type="domain" description="PAS" evidence="2">
    <location>
        <begin position="133"/>
        <end position="204"/>
    </location>
</feature>
<dbReference type="PANTHER" id="PTHR43155">
    <property type="entry name" value="CYCLIC DI-GMP PHOSPHODIESTERASE PA4108-RELATED"/>
    <property type="match status" value="1"/>
</dbReference>
<feature type="domain" description="HD-GYP" evidence="6">
    <location>
        <begin position="666"/>
        <end position="854"/>
    </location>
</feature>
<feature type="domain" description="PAS" evidence="2">
    <location>
        <begin position="393"/>
        <end position="463"/>
    </location>
</feature>
<feature type="domain" description="GGDEF" evidence="5">
    <location>
        <begin position="545"/>
        <end position="679"/>
    </location>
</feature>
<evidence type="ECO:0000313" key="8">
    <source>
        <dbReference type="Proteomes" id="UP000037043"/>
    </source>
</evidence>
<dbReference type="InterPro" id="IPR037522">
    <property type="entry name" value="HD_GYP_dom"/>
</dbReference>
<proteinExistence type="predicted"/>
<evidence type="ECO:0000259" key="3">
    <source>
        <dbReference type="PROSITE" id="PS50113"/>
    </source>
</evidence>
<dbReference type="SMART" id="SM00091">
    <property type="entry name" value="PAS"/>
    <property type="match status" value="3"/>
</dbReference>
<dbReference type="NCBIfam" id="TIGR00254">
    <property type="entry name" value="GGDEF"/>
    <property type="match status" value="1"/>
</dbReference>
<keyword evidence="1" id="KW-0175">Coiled coil</keyword>
<dbReference type="SUPFAM" id="SSF55785">
    <property type="entry name" value="PYP-like sensor domain (PAS domain)"/>
    <property type="match status" value="3"/>
</dbReference>
<feature type="coiled-coil region" evidence="1">
    <location>
        <begin position="106"/>
        <end position="136"/>
    </location>
</feature>
<evidence type="ECO:0000259" key="6">
    <source>
        <dbReference type="PROSITE" id="PS51832"/>
    </source>
</evidence>
<gene>
    <name evidence="7" type="primary">rpfG_5</name>
    <name evidence="7" type="ORF">CLHOM_15780</name>
</gene>
<dbReference type="PROSITE" id="PS51832">
    <property type="entry name" value="HD_GYP"/>
    <property type="match status" value="1"/>
</dbReference>
<dbReference type="SUPFAM" id="SSF55073">
    <property type="entry name" value="Nucleotide cyclase"/>
    <property type="match status" value="1"/>
</dbReference>
<dbReference type="Pfam" id="PF13426">
    <property type="entry name" value="PAS_9"/>
    <property type="match status" value="2"/>
</dbReference>